<dbReference type="AlphaFoldDB" id="X1DTL3"/>
<proteinExistence type="predicted"/>
<feature type="non-terminal residue" evidence="2">
    <location>
        <position position="509"/>
    </location>
</feature>
<dbReference type="EMBL" id="BARU01000659">
    <property type="protein sequence ID" value="GAH23457.1"/>
    <property type="molecule type" value="Genomic_DNA"/>
</dbReference>
<accession>X1DTL3</accession>
<organism evidence="2">
    <name type="scientific">marine sediment metagenome</name>
    <dbReference type="NCBI Taxonomy" id="412755"/>
    <lineage>
        <taxon>unclassified sequences</taxon>
        <taxon>metagenomes</taxon>
        <taxon>ecological metagenomes</taxon>
    </lineage>
</organism>
<evidence type="ECO:0000313" key="2">
    <source>
        <dbReference type="EMBL" id="GAH23457.1"/>
    </source>
</evidence>
<keyword evidence="1" id="KW-0175">Coiled coil</keyword>
<feature type="coiled-coil region" evidence="1">
    <location>
        <begin position="160"/>
        <end position="223"/>
    </location>
</feature>
<comment type="caution">
    <text evidence="2">The sequence shown here is derived from an EMBL/GenBank/DDBJ whole genome shotgun (WGS) entry which is preliminary data.</text>
</comment>
<sequence>MTVKISQQKVSRLLKYYFAGMTQPVIAQKLGIDQSSVSLYAKRFSERAAMIGLLAAAKEYNVYKEVRELRNLSVELQQLNLTSEDARDGVRIIKDFNRLRVPRDQHTELIQVCKKVTNPGFIDASMTLIRIEVKEKISYEEAVTKYNKIVSQLPLKQSELTRTQTQLNSLNRSVANKNEELQNINAQARQSRKYAEANRETLERNYEARRQQLRVKLQEVEDVAQVKAELSKDNLDIAIMVKLVKEYGHGTQPVNGIVIRRAIEGHHSLEKSKEAINNEVSLQNKKNAQLQKLNSELKSDNARSIASIKVVNNSLDEKRLEYSQLTLTVMEHSHQYDLFKGFLAMIGSSPLVTSSIKTLIASLKELIRPGWYSSKSNGELRDLFIHRVFGDYLQSFRCDHCGSRFMVSEGTNKIYFSSSYNCPKCHWTNWVKPDDSFLKALVSERKLENIHYTELLVPQNEILRPFKVLLTIPCEICGKLITDWTEDKAKRIAMGMGWGHEECWKTLLG</sequence>
<evidence type="ECO:0000256" key="1">
    <source>
        <dbReference type="SAM" id="Coils"/>
    </source>
</evidence>
<name>X1DTL3_9ZZZZ</name>
<reference evidence="2" key="1">
    <citation type="journal article" date="2014" name="Front. Microbiol.">
        <title>High frequency of phylogenetically diverse reductive dehalogenase-homologous genes in deep subseafloor sedimentary metagenomes.</title>
        <authorList>
            <person name="Kawai M."/>
            <person name="Futagami T."/>
            <person name="Toyoda A."/>
            <person name="Takaki Y."/>
            <person name="Nishi S."/>
            <person name="Hori S."/>
            <person name="Arai W."/>
            <person name="Tsubouchi T."/>
            <person name="Morono Y."/>
            <person name="Uchiyama I."/>
            <person name="Ito T."/>
            <person name="Fujiyama A."/>
            <person name="Inagaki F."/>
            <person name="Takami H."/>
        </authorList>
    </citation>
    <scope>NUCLEOTIDE SEQUENCE</scope>
    <source>
        <strain evidence="2">Expedition CK06-06</strain>
    </source>
</reference>
<protein>
    <submittedName>
        <fullName evidence="2">Uncharacterized protein</fullName>
    </submittedName>
</protein>
<gene>
    <name evidence="2" type="ORF">S03H2_02068</name>
</gene>
<feature type="coiled-coil region" evidence="1">
    <location>
        <begin position="273"/>
        <end position="303"/>
    </location>
</feature>